<dbReference type="InterPro" id="IPR029063">
    <property type="entry name" value="SAM-dependent_MTases_sf"/>
</dbReference>
<reference evidence="1 2" key="1">
    <citation type="submission" date="2019-10" db="EMBL/GenBank/DDBJ databases">
        <title>Complete genome sequences for adaption low water activity.</title>
        <authorList>
            <person name="Zhao L."/>
            <person name="Zhong J."/>
        </authorList>
    </citation>
    <scope>NUCLEOTIDE SEQUENCE [LARGE SCALE GENOMIC DNA]</scope>
    <source>
        <strain evidence="1 2">FDU301</strain>
        <plasmid evidence="2">pfdu301a</plasmid>
    </source>
</reference>
<evidence type="ECO:0008006" key="3">
    <source>
        <dbReference type="Google" id="ProtNLM"/>
    </source>
</evidence>
<protein>
    <recommendedName>
        <fullName evidence="3">Class I SAM-dependent methyltransferase</fullName>
    </recommendedName>
</protein>
<dbReference type="EMBL" id="CP045273">
    <property type="protein sequence ID" value="QJX80250.1"/>
    <property type="molecule type" value="Genomic_DNA"/>
</dbReference>
<organism evidence="1 2">
    <name type="scientific">Priestia megaterium</name>
    <name type="common">Bacillus megaterium</name>
    <dbReference type="NCBI Taxonomy" id="1404"/>
    <lineage>
        <taxon>Bacteria</taxon>
        <taxon>Bacillati</taxon>
        <taxon>Bacillota</taxon>
        <taxon>Bacilli</taxon>
        <taxon>Bacillales</taxon>
        <taxon>Bacillaceae</taxon>
        <taxon>Priestia</taxon>
    </lineage>
</organism>
<name>A0A6M6E076_PRIMG</name>
<dbReference type="SUPFAM" id="SSF53335">
    <property type="entry name" value="S-adenosyl-L-methionine-dependent methyltransferases"/>
    <property type="match status" value="1"/>
</dbReference>
<gene>
    <name evidence="1" type="ORF">FDZ14_29580</name>
</gene>
<dbReference type="RefSeq" id="WP_171778236.1">
    <property type="nucleotide sequence ID" value="NZ_CP045273.1"/>
</dbReference>
<accession>A0A6M6E076</accession>
<evidence type="ECO:0000313" key="2">
    <source>
        <dbReference type="Proteomes" id="UP000501076"/>
    </source>
</evidence>
<keyword evidence="1" id="KW-0614">Plasmid</keyword>
<proteinExistence type="predicted"/>
<evidence type="ECO:0000313" key="1">
    <source>
        <dbReference type="EMBL" id="QJX80250.1"/>
    </source>
</evidence>
<geneLocation type="plasmid" evidence="2">
    <name>pfdu301a</name>
</geneLocation>
<dbReference type="Proteomes" id="UP000501076">
    <property type="component" value="Plasmid pFDU301A"/>
</dbReference>
<sequence>MKDIFENITEAKDLADVPINLELKVPDEMPKHVPIGDLYNMQASSLDMTKELLLRSAYIKLGMWGFVSWRWILPFKDWIGNRKCLEIMSGRGWLSYALKLQGVDIIATDDFSWHKEQFQEWNNTMTDIINMDAVESVKKYGADVDIVIVSWPTSDDTTYKALKELYKVNPKALFVFIGEFDSYISASNDFFDHFLEIEDKRFEKAADAYQRWVTYKDSLHLGKYSPIGVY</sequence>
<dbReference type="AlphaFoldDB" id="A0A6M6E076"/>